<accession>A0A133ZSV1</accession>
<dbReference type="PATRIC" id="fig|467210.3.peg.1114"/>
<keyword evidence="2" id="KW-1185">Reference proteome</keyword>
<sequence length="39" mass="4170">MGRVKKTMQLLRGSIGKIDTNYDICSGNLQGQKGAESNG</sequence>
<protein>
    <submittedName>
        <fullName evidence="1">Uncharacterized protein</fullName>
    </submittedName>
</protein>
<dbReference type="Proteomes" id="UP000070394">
    <property type="component" value="Unassembled WGS sequence"/>
</dbReference>
<dbReference type="STRING" id="467210.HMPREF1866_01123"/>
<comment type="caution">
    <text evidence="1">The sequence shown here is derived from an EMBL/GenBank/DDBJ whole genome shotgun (WGS) entry which is preliminary data.</text>
</comment>
<dbReference type="AlphaFoldDB" id="A0A133ZSV1"/>
<proteinExistence type="predicted"/>
<evidence type="ECO:0000313" key="1">
    <source>
        <dbReference type="EMBL" id="KXB58511.1"/>
    </source>
</evidence>
<gene>
    <name evidence="1" type="ORF">HMPREF1866_01123</name>
</gene>
<reference evidence="2" key="1">
    <citation type="submission" date="2016-01" db="EMBL/GenBank/DDBJ databases">
        <authorList>
            <person name="Mitreva M."/>
            <person name="Pepin K.H."/>
            <person name="Mihindukulasuriya K.A."/>
            <person name="Fulton R."/>
            <person name="Fronick C."/>
            <person name="O'Laughlin M."/>
            <person name="Miner T."/>
            <person name="Herter B."/>
            <person name="Rosa B.A."/>
            <person name="Cordes M."/>
            <person name="Tomlinson C."/>
            <person name="Wollam A."/>
            <person name="Palsikar V.B."/>
            <person name="Mardis E.R."/>
            <person name="Wilson R.K."/>
        </authorList>
    </citation>
    <scope>NUCLEOTIDE SEQUENCE [LARGE SCALE GENOMIC DNA]</scope>
    <source>
        <strain evidence="2">DNF00896</strain>
    </source>
</reference>
<evidence type="ECO:0000313" key="2">
    <source>
        <dbReference type="Proteomes" id="UP000070394"/>
    </source>
</evidence>
<dbReference type="EMBL" id="LSDA01000050">
    <property type="protein sequence ID" value="KXB58511.1"/>
    <property type="molecule type" value="Genomic_DNA"/>
</dbReference>
<name>A0A133ZSV1_9FIRM</name>
<organism evidence="1 2">
    <name type="scientific">Lachnoanaerobaculum saburreum</name>
    <dbReference type="NCBI Taxonomy" id="467210"/>
    <lineage>
        <taxon>Bacteria</taxon>
        <taxon>Bacillati</taxon>
        <taxon>Bacillota</taxon>
        <taxon>Clostridia</taxon>
        <taxon>Lachnospirales</taxon>
        <taxon>Lachnospiraceae</taxon>
        <taxon>Lachnoanaerobaculum</taxon>
    </lineage>
</organism>